<feature type="signal peptide" evidence="2">
    <location>
        <begin position="1"/>
        <end position="30"/>
    </location>
</feature>
<reference evidence="4" key="1">
    <citation type="journal article" date="2013" name="Genome Announc.">
        <title>Draft genome sequence of the basidiomycetous yeast-like fungus Pseudozyma hubeiensis SY62, which produces an abundant amount of the biosurfactant mannosylerythritol lipids.</title>
        <authorList>
            <person name="Konishi M."/>
            <person name="Hatada Y."/>
            <person name="Horiuchi J."/>
        </authorList>
    </citation>
    <scope>NUCLEOTIDE SEQUENCE [LARGE SCALE GENOMIC DNA]</scope>
    <source>
        <strain evidence="4">SY62</strain>
    </source>
</reference>
<dbReference type="Proteomes" id="UP000014071">
    <property type="component" value="Unassembled WGS sequence"/>
</dbReference>
<accession>R9P6Z3</accession>
<protein>
    <submittedName>
        <fullName evidence="3">Uncharacterized protein</fullName>
    </submittedName>
</protein>
<proteinExistence type="predicted"/>
<evidence type="ECO:0000313" key="4">
    <source>
        <dbReference type="Proteomes" id="UP000014071"/>
    </source>
</evidence>
<feature type="chain" id="PRO_5004478360" evidence="2">
    <location>
        <begin position="31"/>
        <end position="308"/>
    </location>
</feature>
<dbReference type="EMBL" id="DF238808">
    <property type="protein sequence ID" value="GAC97114.1"/>
    <property type="molecule type" value="Genomic_DNA"/>
</dbReference>
<keyword evidence="2" id="KW-0732">Signal</keyword>
<name>R9P6Z3_PSEHS</name>
<dbReference type="RefSeq" id="XP_012190701.1">
    <property type="nucleotide sequence ID" value="XM_012335311.1"/>
</dbReference>
<evidence type="ECO:0000313" key="3">
    <source>
        <dbReference type="EMBL" id="GAC97114.1"/>
    </source>
</evidence>
<gene>
    <name evidence="3" type="ORF">PHSY_004698</name>
</gene>
<feature type="region of interest" description="Disordered" evidence="1">
    <location>
        <begin position="271"/>
        <end position="308"/>
    </location>
</feature>
<sequence>MSQYRCMDPNGRMLLPSASLVLTCSGSCLADDGSNSDRTIPPSNQFKHEHTWSAISHTRIDRPFDSPYSSSHRLCSSQNYADTPFASYIASPDRLTCDKRNIDLTNRLGVASFPTQGHVEMRPNLFSSCIRVASSLPLFVGCQALSSRCESAIGLNGVCSSNETVPNEDAEHPSCAVHSDHESITLLGRRCDPASGLQKGVAFAAASLAAAASKWDEKGARAIQATLRRHAKLLLLTCNFRLHSYYPLHTIMQHDTGAWYPPTEQIIVRARSPVETPSAPRQSASLESACKLQSDRQSSSGPDQRKSA</sequence>
<evidence type="ECO:0000256" key="2">
    <source>
        <dbReference type="SAM" id="SignalP"/>
    </source>
</evidence>
<dbReference type="AlphaFoldDB" id="R9P6Z3"/>
<evidence type="ECO:0000256" key="1">
    <source>
        <dbReference type="SAM" id="MobiDB-lite"/>
    </source>
</evidence>
<organism evidence="3 4">
    <name type="scientific">Pseudozyma hubeiensis (strain SY62)</name>
    <name type="common">Yeast</name>
    <dbReference type="NCBI Taxonomy" id="1305764"/>
    <lineage>
        <taxon>Eukaryota</taxon>
        <taxon>Fungi</taxon>
        <taxon>Dikarya</taxon>
        <taxon>Basidiomycota</taxon>
        <taxon>Ustilaginomycotina</taxon>
        <taxon>Ustilaginomycetes</taxon>
        <taxon>Ustilaginales</taxon>
        <taxon>Ustilaginaceae</taxon>
        <taxon>Pseudozyma</taxon>
    </lineage>
</organism>
<dbReference type="HOGENOM" id="CLU_903529_0_0_1"/>
<keyword evidence="4" id="KW-1185">Reference proteome</keyword>
<dbReference type="GeneID" id="24109980"/>